<evidence type="ECO:0000256" key="8">
    <source>
        <dbReference type="ARBA" id="ARBA00022840"/>
    </source>
</evidence>
<comment type="caution">
    <text evidence="14">The sequence shown here is derived from an EMBL/GenBank/DDBJ whole genome shotgun (WGS) entry which is preliminary data.</text>
</comment>
<organism evidence="14">
    <name type="scientific">Candidatus Caldatribacterium californiense</name>
    <dbReference type="NCBI Taxonomy" id="1454726"/>
    <lineage>
        <taxon>Bacteria</taxon>
        <taxon>Pseudomonadati</taxon>
        <taxon>Atribacterota</taxon>
        <taxon>Atribacteria</taxon>
        <taxon>Atribacterales</taxon>
        <taxon>Candidatus Caldatribacteriaceae</taxon>
        <taxon>Candidatus Caldatribacterium</taxon>
    </lineage>
</organism>
<dbReference type="Gene3D" id="3.40.50.300">
    <property type="entry name" value="P-loop containing nucleotide triphosphate hydrolases"/>
    <property type="match status" value="1"/>
</dbReference>
<protein>
    <recommendedName>
        <fullName evidence="3 12">Thymidylate kinase</fullName>
        <ecNumber evidence="2 12">2.7.4.9</ecNumber>
    </recommendedName>
    <alternativeName>
        <fullName evidence="9 12">dTMP kinase</fullName>
    </alternativeName>
</protein>
<dbReference type="NCBIfam" id="TIGR00041">
    <property type="entry name" value="DTMP_kinase"/>
    <property type="match status" value="1"/>
</dbReference>
<feature type="binding site" evidence="12">
    <location>
        <begin position="9"/>
        <end position="16"/>
    </location>
    <ligand>
        <name>ATP</name>
        <dbReference type="ChEBI" id="CHEBI:30616"/>
    </ligand>
</feature>
<dbReference type="EC" id="2.7.4.9" evidence="2 12"/>
<dbReference type="EMBL" id="DTEN01000261">
    <property type="protein sequence ID" value="HGI75342.1"/>
    <property type="molecule type" value="Genomic_DNA"/>
</dbReference>
<evidence type="ECO:0000256" key="5">
    <source>
        <dbReference type="ARBA" id="ARBA00022727"/>
    </source>
</evidence>
<evidence type="ECO:0000256" key="7">
    <source>
        <dbReference type="ARBA" id="ARBA00022777"/>
    </source>
</evidence>
<dbReference type="CDD" id="cd01672">
    <property type="entry name" value="TMPK"/>
    <property type="match status" value="1"/>
</dbReference>
<name>A0A7V3YMD5_9BACT</name>
<dbReference type="GO" id="GO:0006233">
    <property type="term" value="P:dTDP biosynthetic process"/>
    <property type="evidence" value="ECO:0007669"/>
    <property type="project" value="InterPro"/>
</dbReference>
<keyword evidence="8 12" id="KW-0067">ATP-binding</keyword>
<dbReference type="InterPro" id="IPR027417">
    <property type="entry name" value="P-loop_NTPase"/>
</dbReference>
<dbReference type="AlphaFoldDB" id="A0A7V3YMD5"/>
<evidence type="ECO:0000256" key="4">
    <source>
        <dbReference type="ARBA" id="ARBA00022679"/>
    </source>
</evidence>
<proteinExistence type="inferred from homology"/>
<dbReference type="GO" id="GO:0004798">
    <property type="term" value="F:dTMP kinase activity"/>
    <property type="evidence" value="ECO:0007669"/>
    <property type="project" value="UniProtKB-UniRule"/>
</dbReference>
<evidence type="ECO:0000259" key="13">
    <source>
        <dbReference type="Pfam" id="PF02223"/>
    </source>
</evidence>
<dbReference type="PANTHER" id="PTHR10344:SF4">
    <property type="entry name" value="UMP-CMP KINASE 2, MITOCHONDRIAL"/>
    <property type="match status" value="1"/>
</dbReference>
<comment type="catalytic activity">
    <reaction evidence="10 12">
        <text>dTMP + ATP = dTDP + ADP</text>
        <dbReference type="Rhea" id="RHEA:13517"/>
        <dbReference type="ChEBI" id="CHEBI:30616"/>
        <dbReference type="ChEBI" id="CHEBI:58369"/>
        <dbReference type="ChEBI" id="CHEBI:63528"/>
        <dbReference type="ChEBI" id="CHEBI:456216"/>
        <dbReference type="EC" id="2.7.4.9"/>
    </reaction>
</comment>
<dbReference type="GO" id="GO:0006227">
    <property type="term" value="P:dUDP biosynthetic process"/>
    <property type="evidence" value="ECO:0007669"/>
    <property type="project" value="TreeGrafter"/>
</dbReference>
<dbReference type="InterPro" id="IPR018094">
    <property type="entry name" value="Thymidylate_kinase"/>
</dbReference>
<dbReference type="FunFam" id="3.40.50.300:FF:000225">
    <property type="entry name" value="Thymidylate kinase"/>
    <property type="match status" value="1"/>
</dbReference>
<evidence type="ECO:0000256" key="1">
    <source>
        <dbReference type="ARBA" id="ARBA00009776"/>
    </source>
</evidence>
<evidence type="ECO:0000256" key="6">
    <source>
        <dbReference type="ARBA" id="ARBA00022741"/>
    </source>
</evidence>
<keyword evidence="6 12" id="KW-0547">Nucleotide-binding</keyword>
<evidence type="ECO:0000256" key="2">
    <source>
        <dbReference type="ARBA" id="ARBA00012980"/>
    </source>
</evidence>
<reference evidence="14" key="1">
    <citation type="journal article" date="2020" name="mSystems">
        <title>Genome- and Community-Level Interaction Insights into Carbon Utilization and Element Cycling Functions of Hydrothermarchaeota in Hydrothermal Sediment.</title>
        <authorList>
            <person name="Zhou Z."/>
            <person name="Liu Y."/>
            <person name="Xu W."/>
            <person name="Pan J."/>
            <person name="Luo Z.H."/>
            <person name="Li M."/>
        </authorList>
    </citation>
    <scope>NUCLEOTIDE SEQUENCE [LARGE SCALE GENOMIC DNA]</scope>
    <source>
        <strain evidence="14">SpSt-716</strain>
    </source>
</reference>
<dbReference type="GO" id="GO:0005524">
    <property type="term" value="F:ATP binding"/>
    <property type="evidence" value="ECO:0007669"/>
    <property type="project" value="UniProtKB-UniRule"/>
</dbReference>
<keyword evidence="7 12" id="KW-0418">Kinase</keyword>
<dbReference type="HAMAP" id="MF_00165">
    <property type="entry name" value="Thymidylate_kinase"/>
    <property type="match status" value="1"/>
</dbReference>
<evidence type="ECO:0000256" key="3">
    <source>
        <dbReference type="ARBA" id="ARBA00017144"/>
    </source>
</evidence>
<evidence type="ECO:0000256" key="9">
    <source>
        <dbReference type="ARBA" id="ARBA00029962"/>
    </source>
</evidence>
<dbReference type="GO" id="GO:0006235">
    <property type="term" value="P:dTTP biosynthetic process"/>
    <property type="evidence" value="ECO:0007669"/>
    <property type="project" value="UniProtKB-UniRule"/>
</dbReference>
<evidence type="ECO:0000313" key="14">
    <source>
        <dbReference type="EMBL" id="HGI75342.1"/>
    </source>
</evidence>
<dbReference type="PANTHER" id="PTHR10344">
    <property type="entry name" value="THYMIDYLATE KINASE"/>
    <property type="match status" value="1"/>
</dbReference>
<comment type="function">
    <text evidence="11 12">Phosphorylation of dTMP to form dTDP in both de novo and salvage pathways of dTTP synthesis.</text>
</comment>
<dbReference type="InterPro" id="IPR039430">
    <property type="entry name" value="Thymidylate_kin-like_dom"/>
</dbReference>
<evidence type="ECO:0000256" key="10">
    <source>
        <dbReference type="ARBA" id="ARBA00048743"/>
    </source>
</evidence>
<sequence>MGFLLTFEGIEGSGKTTQAQRLFEFLQSKGFPCVLTREPGGTPFGEALRMLLLRPETGSLDPLTEALLFAAARREHVLRVLVPALSAGKVVLCVRFTDSTLAYQGWGRGVDFAFLRLLNERASGGLTPHCTVLLDVEPETGLSRSLASHDPREVRFELEFAQEIHLLERIREGYLELARQEPERFLVIPVNRCEEEVFQEIVERVLPRIRQWKEGKA</sequence>
<keyword evidence="5 12" id="KW-0545">Nucleotide biosynthesis</keyword>
<keyword evidence="4 12" id="KW-0808">Transferase</keyword>
<evidence type="ECO:0000256" key="11">
    <source>
        <dbReference type="ARBA" id="ARBA00057735"/>
    </source>
</evidence>
<accession>A0A7V3YMD5</accession>
<comment type="similarity">
    <text evidence="1 12">Belongs to the thymidylate kinase family.</text>
</comment>
<gene>
    <name evidence="12 14" type="primary">tmk</name>
    <name evidence="14" type="ORF">ENU96_06680</name>
</gene>
<dbReference type="SUPFAM" id="SSF52540">
    <property type="entry name" value="P-loop containing nucleoside triphosphate hydrolases"/>
    <property type="match status" value="1"/>
</dbReference>
<feature type="domain" description="Thymidylate kinase-like" evidence="13">
    <location>
        <begin position="7"/>
        <end position="201"/>
    </location>
</feature>
<dbReference type="Pfam" id="PF02223">
    <property type="entry name" value="Thymidylate_kin"/>
    <property type="match status" value="1"/>
</dbReference>
<dbReference type="GO" id="GO:0005829">
    <property type="term" value="C:cytosol"/>
    <property type="evidence" value="ECO:0007669"/>
    <property type="project" value="TreeGrafter"/>
</dbReference>
<evidence type="ECO:0000256" key="12">
    <source>
        <dbReference type="HAMAP-Rule" id="MF_00165"/>
    </source>
</evidence>